<sequence>MAKQNRNQDNNRRLCSALRIPSQTELGVLPSLGSVKSVVQKNAASFSSSPRRSRAIFVIASLLSSTHSAFAAPRKLLAPTFPRYKLPKIPKIPNLKFPPLTPAPLWPEYRLPPPIITSLPNFPLTPTFPFSPPSITTTP</sequence>
<dbReference type="EMBL" id="CAEKDK010000008">
    <property type="protein sequence ID" value="CAB4289779.1"/>
    <property type="molecule type" value="Genomic_DNA"/>
</dbReference>
<evidence type="ECO:0000313" key="2">
    <source>
        <dbReference type="Proteomes" id="UP000507222"/>
    </source>
</evidence>
<name>A0A6J5VKW8_PRUAR</name>
<organism evidence="1 2">
    <name type="scientific">Prunus armeniaca</name>
    <name type="common">Apricot</name>
    <name type="synonym">Armeniaca vulgaris</name>
    <dbReference type="NCBI Taxonomy" id="36596"/>
    <lineage>
        <taxon>Eukaryota</taxon>
        <taxon>Viridiplantae</taxon>
        <taxon>Streptophyta</taxon>
        <taxon>Embryophyta</taxon>
        <taxon>Tracheophyta</taxon>
        <taxon>Spermatophyta</taxon>
        <taxon>Magnoliopsida</taxon>
        <taxon>eudicotyledons</taxon>
        <taxon>Gunneridae</taxon>
        <taxon>Pentapetalae</taxon>
        <taxon>rosids</taxon>
        <taxon>fabids</taxon>
        <taxon>Rosales</taxon>
        <taxon>Rosaceae</taxon>
        <taxon>Amygdaloideae</taxon>
        <taxon>Amygdaleae</taxon>
        <taxon>Prunus</taxon>
    </lineage>
</organism>
<proteinExistence type="predicted"/>
<dbReference type="AlphaFoldDB" id="A0A6J5VKW8"/>
<evidence type="ECO:0000313" key="1">
    <source>
        <dbReference type="EMBL" id="CAB4289779.1"/>
    </source>
</evidence>
<protein>
    <submittedName>
        <fullName evidence="1">Uncharacterized protein</fullName>
    </submittedName>
</protein>
<accession>A0A6J5VKW8</accession>
<gene>
    <name evidence="1" type="ORF">CURHAP_LOCUS49356</name>
</gene>
<reference evidence="1 2" key="1">
    <citation type="submission" date="2020-05" db="EMBL/GenBank/DDBJ databases">
        <authorList>
            <person name="Campoy J."/>
            <person name="Schneeberger K."/>
            <person name="Spophaly S."/>
        </authorList>
    </citation>
    <scope>NUCLEOTIDE SEQUENCE [LARGE SCALE GENOMIC DNA]</scope>
    <source>
        <strain evidence="1">PruArmRojPasFocal</strain>
    </source>
</reference>
<dbReference type="Proteomes" id="UP000507222">
    <property type="component" value="Unassembled WGS sequence"/>
</dbReference>